<dbReference type="Gene3D" id="3.30.70.920">
    <property type="match status" value="1"/>
</dbReference>
<dbReference type="AlphaFoldDB" id="A0A239K4J1"/>
<dbReference type="PROSITE" id="PS50956">
    <property type="entry name" value="HTH_ASNC_2"/>
    <property type="match status" value="1"/>
</dbReference>
<dbReference type="Gene3D" id="1.10.10.10">
    <property type="entry name" value="Winged helix-like DNA-binding domain superfamily/Winged helix DNA-binding domain"/>
    <property type="match status" value="1"/>
</dbReference>
<keyword evidence="1" id="KW-0805">Transcription regulation</keyword>
<dbReference type="PRINTS" id="PR00033">
    <property type="entry name" value="HTHASNC"/>
</dbReference>
<keyword evidence="3" id="KW-0804">Transcription</keyword>
<protein>
    <submittedName>
        <fullName evidence="5">Lrp/AsnC family transcriptional regulator, leucine-responsive regulatory protein</fullName>
    </submittedName>
</protein>
<dbReference type="FunFam" id="1.10.10.10:FF:000186">
    <property type="entry name" value="AsnC family transcriptional regulator"/>
    <property type="match status" value="1"/>
</dbReference>
<accession>A0A239K4J1</accession>
<dbReference type="SMART" id="SM00344">
    <property type="entry name" value="HTH_ASNC"/>
    <property type="match status" value="1"/>
</dbReference>
<keyword evidence="6" id="KW-1185">Reference proteome</keyword>
<dbReference type="Pfam" id="PF01037">
    <property type="entry name" value="AsnC_trans_reg"/>
    <property type="match status" value="1"/>
</dbReference>
<evidence type="ECO:0000256" key="3">
    <source>
        <dbReference type="ARBA" id="ARBA00023163"/>
    </source>
</evidence>
<dbReference type="InterPro" id="IPR019885">
    <property type="entry name" value="Tscrpt_reg_HTH_AsnC-type_CS"/>
</dbReference>
<dbReference type="GO" id="GO:0005829">
    <property type="term" value="C:cytosol"/>
    <property type="evidence" value="ECO:0007669"/>
    <property type="project" value="TreeGrafter"/>
</dbReference>
<reference evidence="5 6" key="1">
    <citation type="submission" date="2017-06" db="EMBL/GenBank/DDBJ databases">
        <authorList>
            <person name="Kim H.J."/>
            <person name="Triplett B.A."/>
        </authorList>
    </citation>
    <scope>NUCLEOTIDE SEQUENCE [LARGE SCALE GENOMIC DNA]</scope>
    <source>
        <strain evidence="5 6">DSM 43151</strain>
    </source>
</reference>
<dbReference type="EMBL" id="FZNR01000042">
    <property type="protein sequence ID" value="SNT12708.1"/>
    <property type="molecule type" value="Genomic_DNA"/>
</dbReference>
<dbReference type="InterPro" id="IPR019887">
    <property type="entry name" value="Tscrpt_reg_AsnC/Lrp_C"/>
</dbReference>
<dbReference type="InterPro" id="IPR011991">
    <property type="entry name" value="ArsR-like_HTH"/>
</dbReference>
<dbReference type="GO" id="GO:0043200">
    <property type="term" value="P:response to amino acid"/>
    <property type="evidence" value="ECO:0007669"/>
    <property type="project" value="TreeGrafter"/>
</dbReference>
<dbReference type="InterPro" id="IPR036390">
    <property type="entry name" value="WH_DNA-bd_sf"/>
</dbReference>
<gene>
    <name evidence="5" type="ORF">SAMN06264365_14215</name>
</gene>
<dbReference type="PANTHER" id="PTHR30154:SF53">
    <property type="entry name" value="HTH-TYPE TRANSCRIPTIONAL REGULATOR LRPC"/>
    <property type="match status" value="1"/>
</dbReference>
<evidence type="ECO:0000259" key="4">
    <source>
        <dbReference type="PROSITE" id="PS50956"/>
    </source>
</evidence>
<evidence type="ECO:0000313" key="6">
    <source>
        <dbReference type="Proteomes" id="UP000198415"/>
    </source>
</evidence>
<evidence type="ECO:0000256" key="1">
    <source>
        <dbReference type="ARBA" id="ARBA00023015"/>
    </source>
</evidence>
<dbReference type="SUPFAM" id="SSF54909">
    <property type="entry name" value="Dimeric alpha+beta barrel"/>
    <property type="match status" value="1"/>
</dbReference>
<dbReference type="CDD" id="cd00090">
    <property type="entry name" value="HTH_ARSR"/>
    <property type="match status" value="1"/>
</dbReference>
<dbReference type="PROSITE" id="PS00519">
    <property type="entry name" value="HTH_ASNC_1"/>
    <property type="match status" value="1"/>
</dbReference>
<dbReference type="InterPro" id="IPR000485">
    <property type="entry name" value="AsnC-type_HTH_dom"/>
</dbReference>
<proteinExistence type="predicted"/>
<keyword evidence="2" id="KW-0238">DNA-binding</keyword>
<dbReference type="InterPro" id="IPR036388">
    <property type="entry name" value="WH-like_DNA-bd_sf"/>
</dbReference>
<dbReference type="Pfam" id="PF13412">
    <property type="entry name" value="HTH_24"/>
    <property type="match status" value="1"/>
</dbReference>
<name>A0A239K4J1_9ACTN</name>
<dbReference type="Proteomes" id="UP000198415">
    <property type="component" value="Unassembled WGS sequence"/>
</dbReference>
<organism evidence="5 6">
    <name type="scientific">Actinoplanes regularis</name>
    <dbReference type="NCBI Taxonomy" id="52697"/>
    <lineage>
        <taxon>Bacteria</taxon>
        <taxon>Bacillati</taxon>
        <taxon>Actinomycetota</taxon>
        <taxon>Actinomycetes</taxon>
        <taxon>Micromonosporales</taxon>
        <taxon>Micromonosporaceae</taxon>
        <taxon>Actinoplanes</taxon>
    </lineage>
</organism>
<sequence>MPTESRPARLLDAVNLRVLSELQADPRLSMSELARRVGMSAPAVTERVQRLEAAGVIAGYRMEIDPAALGLPVTALVRIRPGPGQLPRIARVARETAQVTECYRITGEDCFLLKVHAPSIGELEEILDRFLLYGQTTTSIVVSTPVPDRALPLPTTVPE</sequence>
<dbReference type="RefSeq" id="WP_275407993.1">
    <property type="nucleotide sequence ID" value="NZ_BOMU01000135.1"/>
</dbReference>
<dbReference type="PANTHER" id="PTHR30154">
    <property type="entry name" value="LEUCINE-RESPONSIVE REGULATORY PROTEIN"/>
    <property type="match status" value="1"/>
</dbReference>
<evidence type="ECO:0000313" key="5">
    <source>
        <dbReference type="EMBL" id="SNT12708.1"/>
    </source>
</evidence>
<feature type="domain" description="HTH asnC-type" evidence="4">
    <location>
        <begin position="11"/>
        <end position="72"/>
    </location>
</feature>
<dbReference type="SUPFAM" id="SSF46785">
    <property type="entry name" value="Winged helix' DNA-binding domain"/>
    <property type="match status" value="1"/>
</dbReference>
<dbReference type="InterPro" id="IPR011008">
    <property type="entry name" value="Dimeric_a/b-barrel"/>
</dbReference>
<dbReference type="InterPro" id="IPR019888">
    <property type="entry name" value="Tscrpt_reg_AsnC-like"/>
</dbReference>
<dbReference type="GO" id="GO:0043565">
    <property type="term" value="F:sequence-specific DNA binding"/>
    <property type="evidence" value="ECO:0007669"/>
    <property type="project" value="InterPro"/>
</dbReference>
<evidence type="ECO:0000256" key="2">
    <source>
        <dbReference type="ARBA" id="ARBA00023125"/>
    </source>
</evidence>